<dbReference type="RefSeq" id="WP_002731203.1">
    <property type="nucleotide sequence ID" value="NZ_AHMS02000034.1"/>
</dbReference>
<organism evidence="1 2">
    <name type="scientific">Leptospira borgpetersenii str. Brem 328</name>
    <dbReference type="NCBI Taxonomy" id="1049780"/>
    <lineage>
        <taxon>Bacteria</taxon>
        <taxon>Pseudomonadati</taxon>
        <taxon>Spirochaetota</taxon>
        <taxon>Spirochaetia</taxon>
        <taxon>Leptospirales</taxon>
        <taxon>Leptospiraceae</taxon>
        <taxon>Leptospira</taxon>
    </lineage>
</organism>
<dbReference type="Pfam" id="PF04339">
    <property type="entry name" value="FemAB_like"/>
    <property type="match status" value="1"/>
</dbReference>
<dbReference type="AlphaFoldDB" id="A0ABC9SFP1"/>
<dbReference type="InterPro" id="IPR016181">
    <property type="entry name" value="Acyl_CoA_acyltransferase"/>
</dbReference>
<sequence length="405" mass="47416">MISHLPSGIRVEFLDSISLISKQEWNFISDPKSPFLEYDFLKSLEVSCCIGPSTSWIQRYCVLWIEDRLSAVIPLFLKFDSYGEYIFDFQWAQFFLQAGLKYYPKGLVAIPFTPANGKRILYDARLSLKEVCSYLIPELLQFCEKEGLSGGHFLFLEKEESEILSEYGFATRLSHQYHWINGGYSSFDDYLQAMKSKKRMQIKREKEIVRSYGLKIRVLEGDGISRSDMDAIWNFYSDTHSRKWGSAYLNRKFFDSSFENFLDRIVLVLAYREGKPVAGTFNLRKGDFLYGRYWGCTEYYPHLHFECCFYQLIEYAIRENIKVFEAGAQGEHKFLRGFPAVPTYSSHRIFHAGARNAIERFLKEEKLQMQEMIQETNEHSPLKKTQTNVYFKTETTSNLEPVSKP</sequence>
<reference evidence="1 2" key="1">
    <citation type="submission" date="2013-01" db="EMBL/GenBank/DDBJ databases">
        <authorList>
            <person name="Harkins D.M."/>
            <person name="Durkin A.S."/>
            <person name="Brinkac L.M."/>
            <person name="Haft D.H."/>
            <person name="Selengut J.D."/>
            <person name="Sanka R."/>
            <person name="DePew J."/>
            <person name="Purushe J."/>
            <person name="Hartskeerl R.A."/>
            <person name="Ahmed A."/>
            <person name="van der Linden H."/>
            <person name="Goris M.G.A."/>
            <person name="Vinetz J.M."/>
            <person name="Sutton G.G."/>
            <person name="Nierman W.C."/>
            <person name="Fouts D.E."/>
        </authorList>
    </citation>
    <scope>NUCLEOTIDE SEQUENCE [LARGE SCALE GENOMIC DNA]</scope>
    <source>
        <strain evidence="1 2">Brem 328</strain>
    </source>
</reference>
<dbReference type="Proteomes" id="UP000012166">
    <property type="component" value="Unassembled WGS sequence"/>
</dbReference>
<comment type="caution">
    <text evidence="1">The sequence shown here is derived from an EMBL/GenBank/DDBJ whole genome shotgun (WGS) entry which is preliminary data.</text>
</comment>
<gene>
    <name evidence="1" type="ORF">LEP1GSC056_3186</name>
</gene>
<accession>A0ABC9SFP1</accession>
<protein>
    <submittedName>
        <fullName evidence="1">PF04339 family protein</fullName>
    </submittedName>
</protein>
<dbReference type="SUPFAM" id="SSF55729">
    <property type="entry name" value="Acyl-CoA N-acyltransferases (Nat)"/>
    <property type="match status" value="1"/>
</dbReference>
<dbReference type="PANTHER" id="PTHR47017:SF1">
    <property type="entry name" value="ACYL-COA"/>
    <property type="match status" value="1"/>
</dbReference>
<evidence type="ECO:0000313" key="2">
    <source>
        <dbReference type="Proteomes" id="UP000012166"/>
    </source>
</evidence>
<dbReference type="EMBL" id="AHMS02000034">
    <property type="protein sequence ID" value="EMN16536.1"/>
    <property type="molecule type" value="Genomic_DNA"/>
</dbReference>
<dbReference type="Gene3D" id="3.40.630.30">
    <property type="match status" value="1"/>
</dbReference>
<proteinExistence type="predicted"/>
<dbReference type="InterPro" id="IPR007434">
    <property type="entry name" value="FemAB-like"/>
</dbReference>
<dbReference type="PANTHER" id="PTHR47017">
    <property type="entry name" value="ACYL-COA"/>
    <property type="match status" value="1"/>
</dbReference>
<name>A0ABC9SFP1_LEPBO</name>
<evidence type="ECO:0000313" key="1">
    <source>
        <dbReference type="EMBL" id="EMN16536.1"/>
    </source>
</evidence>